<dbReference type="Proteomes" id="UP001148662">
    <property type="component" value="Unassembled WGS sequence"/>
</dbReference>
<gene>
    <name evidence="1" type="ORF">NM688_g280</name>
</gene>
<keyword evidence="2" id="KW-1185">Reference proteome</keyword>
<proteinExistence type="predicted"/>
<dbReference type="EMBL" id="JANHOG010000020">
    <property type="protein sequence ID" value="KAJ3559543.1"/>
    <property type="molecule type" value="Genomic_DNA"/>
</dbReference>
<reference evidence="1" key="1">
    <citation type="submission" date="2022-07" db="EMBL/GenBank/DDBJ databases">
        <title>Genome Sequence of Phlebia brevispora.</title>
        <authorList>
            <person name="Buettner E."/>
        </authorList>
    </citation>
    <scope>NUCLEOTIDE SEQUENCE</scope>
    <source>
        <strain evidence="1">MPL23</strain>
    </source>
</reference>
<accession>A0ACC1TF67</accession>
<name>A0ACC1TF67_9APHY</name>
<comment type="caution">
    <text evidence="1">The sequence shown here is derived from an EMBL/GenBank/DDBJ whole genome shotgun (WGS) entry which is preliminary data.</text>
</comment>
<organism evidence="1 2">
    <name type="scientific">Phlebia brevispora</name>
    <dbReference type="NCBI Taxonomy" id="194682"/>
    <lineage>
        <taxon>Eukaryota</taxon>
        <taxon>Fungi</taxon>
        <taxon>Dikarya</taxon>
        <taxon>Basidiomycota</taxon>
        <taxon>Agaricomycotina</taxon>
        <taxon>Agaricomycetes</taxon>
        <taxon>Polyporales</taxon>
        <taxon>Meruliaceae</taxon>
        <taxon>Phlebia</taxon>
    </lineage>
</organism>
<protein>
    <submittedName>
        <fullName evidence="1">Uncharacterized protein</fullName>
    </submittedName>
</protein>
<evidence type="ECO:0000313" key="1">
    <source>
        <dbReference type="EMBL" id="KAJ3559543.1"/>
    </source>
</evidence>
<evidence type="ECO:0000313" key="2">
    <source>
        <dbReference type="Proteomes" id="UP001148662"/>
    </source>
</evidence>
<sequence>MSHPTILFPPPPPTHNTLTLTERSHLLRSNAKIGRLLGSTPHVLDGPQCTYSLTPASFLLERVAHHEAFAGNGPTYVSLSSNKKRRRRSADSGTFYEHPEGASSSLSRSTVEQGQSRSSCESSSSSASSSMHASYADSKAFRVPFPTAQRPPMLRLGKHNGSSCSLLASSLEEDASDSDPSAHSPTSPTFTIPSEASLRRQKMARLRKRLGEDVPAHLVFPPTVESDSDDEDMGIVESPTLPSPRPSQVEHCAPGQTMYKLGARRSRFVDPSSDVIHRDPRRRSVIFAKHRRESGTHGWESETFRGLTITCRRITTIPEE</sequence>